<accession>F3PSD0</accession>
<dbReference type="STRING" id="763034.HMPREF9446_01664"/>
<feature type="region of interest" description="Disordered" evidence="1">
    <location>
        <begin position="25"/>
        <end position="46"/>
    </location>
</feature>
<dbReference type="Proteomes" id="UP000003416">
    <property type="component" value="Unassembled WGS sequence"/>
</dbReference>
<protein>
    <submittedName>
        <fullName evidence="2">Uncharacterized protein</fullName>
    </submittedName>
</protein>
<name>F3PSD0_9BACE</name>
<organism evidence="2 3">
    <name type="scientific">Bacteroides fluxus YIT 12057</name>
    <dbReference type="NCBI Taxonomy" id="763034"/>
    <lineage>
        <taxon>Bacteria</taxon>
        <taxon>Pseudomonadati</taxon>
        <taxon>Bacteroidota</taxon>
        <taxon>Bacteroidia</taxon>
        <taxon>Bacteroidales</taxon>
        <taxon>Bacteroidaceae</taxon>
        <taxon>Bacteroides</taxon>
    </lineage>
</organism>
<comment type="caution">
    <text evidence="2">The sequence shown here is derived from an EMBL/GenBank/DDBJ whole genome shotgun (WGS) entry which is preliminary data.</text>
</comment>
<dbReference type="HOGENOM" id="CLU_3180104_0_0_10"/>
<proteinExistence type="predicted"/>
<reference evidence="2 3" key="1">
    <citation type="submission" date="2011-02" db="EMBL/GenBank/DDBJ databases">
        <authorList>
            <person name="Weinstock G."/>
            <person name="Sodergren E."/>
            <person name="Clifton S."/>
            <person name="Fulton L."/>
            <person name="Fulton B."/>
            <person name="Courtney L."/>
            <person name="Fronick C."/>
            <person name="Harrison M."/>
            <person name="Strong C."/>
            <person name="Farmer C."/>
            <person name="Delahaunty K."/>
            <person name="Markovic C."/>
            <person name="Hall O."/>
            <person name="Minx P."/>
            <person name="Tomlinson C."/>
            <person name="Mitreva M."/>
            <person name="Hou S."/>
            <person name="Chen J."/>
            <person name="Wollam A."/>
            <person name="Pepin K.H."/>
            <person name="Johnson M."/>
            <person name="Bhonagiri V."/>
            <person name="Zhang X."/>
            <person name="Suruliraj S."/>
            <person name="Warren W."/>
            <person name="Chinwalla A."/>
            <person name="Mardis E.R."/>
            <person name="Wilson R.K."/>
        </authorList>
    </citation>
    <scope>NUCLEOTIDE SEQUENCE [LARGE SCALE GENOMIC DNA]</scope>
    <source>
        <strain evidence="2 3">YIT 12057</strain>
    </source>
</reference>
<keyword evidence="3" id="KW-1185">Reference proteome</keyword>
<evidence type="ECO:0000313" key="2">
    <source>
        <dbReference type="EMBL" id="EGF57584.1"/>
    </source>
</evidence>
<evidence type="ECO:0000313" key="3">
    <source>
        <dbReference type="Proteomes" id="UP000003416"/>
    </source>
</evidence>
<gene>
    <name evidence="2" type="ORF">HMPREF9446_01664</name>
</gene>
<evidence type="ECO:0000256" key="1">
    <source>
        <dbReference type="SAM" id="MobiDB-lite"/>
    </source>
</evidence>
<dbReference type="EMBL" id="AFBN01000028">
    <property type="protein sequence ID" value="EGF57584.1"/>
    <property type="molecule type" value="Genomic_DNA"/>
</dbReference>
<dbReference type="AlphaFoldDB" id="F3PSD0"/>
<sequence length="46" mass="5401">MFYNQWISISSTHIRKDDAVADSDVWQHPEKKKNKLANKSRSDVLL</sequence>